<dbReference type="EMBL" id="JAOTPO010000013">
    <property type="protein sequence ID" value="MDE5415051.1"/>
    <property type="molecule type" value="Genomic_DNA"/>
</dbReference>
<dbReference type="RefSeq" id="WP_275119659.1">
    <property type="nucleotide sequence ID" value="NZ_JAOTPO010000013.1"/>
</dbReference>
<dbReference type="SUPFAM" id="SSF110455">
    <property type="entry name" value="Toprim domain"/>
    <property type="match status" value="1"/>
</dbReference>
<dbReference type="CDD" id="cd01027">
    <property type="entry name" value="TOPRIM_RNase_M5_like"/>
    <property type="match status" value="1"/>
</dbReference>
<evidence type="ECO:0000259" key="1">
    <source>
        <dbReference type="PROSITE" id="PS50880"/>
    </source>
</evidence>
<sequence>MDEKIIIVEGKNDRKRVQKVLNEDVEIICTHGTLSEEKLETLILPVEDLDVYILVDADDSGEKLRRQLKRELPNATHLYTDKDFGQVETTPFDYLAEVLGEYFEVKGPFLNSDLAKF</sequence>
<dbReference type="Pfam" id="PF01751">
    <property type="entry name" value="Toprim"/>
    <property type="match status" value="1"/>
</dbReference>
<dbReference type="InterPro" id="IPR006171">
    <property type="entry name" value="TOPRIM_dom"/>
</dbReference>
<dbReference type="Proteomes" id="UP001148125">
    <property type="component" value="Unassembled WGS sequence"/>
</dbReference>
<proteinExistence type="predicted"/>
<organism evidence="2 3">
    <name type="scientific">Alkalihalobacterium chitinilyticum</name>
    <dbReference type="NCBI Taxonomy" id="2980103"/>
    <lineage>
        <taxon>Bacteria</taxon>
        <taxon>Bacillati</taxon>
        <taxon>Bacillota</taxon>
        <taxon>Bacilli</taxon>
        <taxon>Bacillales</taxon>
        <taxon>Bacillaceae</taxon>
        <taxon>Alkalihalobacterium</taxon>
    </lineage>
</organism>
<dbReference type="InterPro" id="IPR034141">
    <property type="entry name" value="TOPRIM_RNase_M5-like"/>
</dbReference>
<accession>A0ABT5VIQ0</accession>
<comment type="caution">
    <text evidence="2">The sequence shown here is derived from an EMBL/GenBank/DDBJ whole genome shotgun (WGS) entry which is preliminary data.</text>
</comment>
<reference evidence="2" key="1">
    <citation type="submission" date="2024-05" db="EMBL/GenBank/DDBJ databases">
        <title>Alkalihalobacillus sp. strain MEB203 novel alkaliphilic bacterium from Lonar Lake, India.</title>
        <authorList>
            <person name="Joshi A."/>
            <person name="Thite S."/>
            <person name="Mengade P."/>
        </authorList>
    </citation>
    <scope>NUCLEOTIDE SEQUENCE</scope>
    <source>
        <strain evidence="2">MEB 203</strain>
    </source>
</reference>
<evidence type="ECO:0000313" key="3">
    <source>
        <dbReference type="Proteomes" id="UP001148125"/>
    </source>
</evidence>
<feature type="domain" description="Toprim" evidence="1">
    <location>
        <begin position="3"/>
        <end position="87"/>
    </location>
</feature>
<dbReference type="PANTHER" id="PTHR39156:SF2">
    <property type="entry name" value="DNA PRIMASE (BACTERIAL TYPE) AND SMALL PRIMASE-LIKE PROTEINS"/>
    <property type="match status" value="1"/>
</dbReference>
<gene>
    <name evidence="2" type="ORF">N7Z68_16940</name>
</gene>
<protein>
    <submittedName>
        <fullName evidence="2">Toprim domain-containing protein</fullName>
    </submittedName>
</protein>
<dbReference type="PANTHER" id="PTHR39156">
    <property type="entry name" value="RIBONUCLEASE M5"/>
    <property type="match status" value="1"/>
</dbReference>
<name>A0ABT5VIQ0_9BACI</name>
<dbReference type="PROSITE" id="PS50880">
    <property type="entry name" value="TOPRIM"/>
    <property type="match status" value="1"/>
</dbReference>
<dbReference type="Gene3D" id="3.40.1360.10">
    <property type="match status" value="1"/>
</dbReference>
<evidence type="ECO:0000313" key="2">
    <source>
        <dbReference type="EMBL" id="MDE5415051.1"/>
    </source>
</evidence>
<dbReference type="SMART" id="SM00493">
    <property type="entry name" value="TOPRIM"/>
    <property type="match status" value="1"/>
</dbReference>
<keyword evidence="3" id="KW-1185">Reference proteome</keyword>